<reference evidence="1" key="1">
    <citation type="journal article" date="2021" name="Proc. Natl. Acad. Sci. U.S.A.">
        <title>A Catalog of Tens of Thousands of Viruses from Human Metagenomes Reveals Hidden Associations with Chronic Diseases.</title>
        <authorList>
            <person name="Tisza M.J."/>
            <person name="Buck C.B."/>
        </authorList>
    </citation>
    <scope>NUCLEOTIDE SEQUENCE</scope>
    <source>
        <strain evidence="1">Ct5op20</strain>
    </source>
</reference>
<organism evidence="1">
    <name type="scientific">Siphoviridae sp. ct5op20</name>
    <dbReference type="NCBI Taxonomy" id="2826295"/>
    <lineage>
        <taxon>Viruses</taxon>
        <taxon>Duplodnaviria</taxon>
        <taxon>Heunggongvirae</taxon>
        <taxon>Uroviricota</taxon>
        <taxon>Caudoviricetes</taxon>
    </lineage>
</organism>
<name>A0A8S5NPZ7_9CAUD</name>
<evidence type="ECO:0000313" key="1">
    <source>
        <dbReference type="EMBL" id="DAD96885.1"/>
    </source>
</evidence>
<sequence>MLKHFLLFVKLVHYNYSHQNIDSNNTFNFRTFKRS</sequence>
<protein>
    <submittedName>
        <fullName evidence="1">Uncharacterized protein</fullName>
    </submittedName>
</protein>
<dbReference type="EMBL" id="BK015225">
    <property type="protein sequence ID" value="DAD96885.1"/>
    <property type="molecule type" value="Genomic_DNA"/>
</dbReference>
<accession>A0A8S5NPZ7</accession>
<proteinExistence type="predicted"/>